<dbReference type="Pfam" id="PF10677">
    <property type="entry name" value="DUF2490"/>
    <property type="match status" value="1"/>
</dbReference>
<dbReference type="RefSeq" id="WP_249455236.1">
    <property type="nucleotide sequence ID" value="NZ_CP097253.1"/>
</dbReference>
<keyword evidence="1" id="KW-0732">Signal</keyword>
<feature type="signal peptide" evidence="1">
    <location>
        <begin position="1"/>
        <end position="20"/>
    </location>
</feature>
<dbReference type="InterPro" id="IPR019619">
    <property type="entry name" value="DUF2490"/>
</dbReference>
<dbReference type="Proteomes" id="UP000831921">
    <property type="component" value="Chromosome"/>
</dbReference>
<evidence type="ECO:0000313" key="2">
    <source>
        <dbReference type="EMBL" id="UUR07501.1"/>
    </source>
</evidence>
<evidence type="ECO:0000313" key="3">
    <source>
        <dbReference type="Proteomes" id="UP000831921"/>
    </source>
</evidence>
<protein>
    <submittedName>
        <fullName evidence="2">DUF2490 domain-containing protein</fullName>
    </submittedName>
</protein>
<feature type="chain" id="PRO_5045975469" evidence="1">
    <location>
        <begin position="21"/>
        <end position="216"/>
    </location>
</feature>
<sequence>MIHRLLGAALAVGLSSPALAEENRLEAWFDATVAMDLGGDSFAEFQTQQRARGNSNPTGDNQTYRLWLGHKFGGIKASAGIHRSKEGLQKETRLMQQASYNFGSTGIKGRTRLEQRFIDYAAQTGWRVRQRVGYAIPLSSEKGGWKLAANAEGFWTLRASSRTGDTGLTGLRSFAGFERSLGKLDLSLGYTRQQSIRKNRPDLVGHAPTLSINLNL</sequence>
<dbReference type="EMBL" id="CP097253">
    <property type="protein sequence ID" value="UUR07501.1"/>
    <property type="molecule type" value="Genomic_DNA"/>
</dbReference>
<organism evidence="2 3">
    <name type="scientific">Sphingomonas glaciei</name>
    <dbReference type="NCBI Taxonomy" id="2938948"/>
    <lineage>
        <taxon>Bacteria</taxon>
        <taxon>Pseudomonadati</taxon>
        <taxon>Pseudomonadota</taxon>
        <taxon>Alphaproteobacteria</taxon>
        <taxon>Sphingomonadales</taxon>
        <taxon>Sphingomonadaceae</taxon>
        <taxon>Sphingomonas</taxon>
    </lineage>
</organism>
<accession>A0ABY5MYS7</accession>
<keyword evidence="3" id="KW-1185">Reference proteome</keyword>
<proteinExistence type="predicted"/>
<gene>
    <name evidence="2" type="ORF">M1K48_11210</name>
</gene>
<name>A0ABY5MYS7_9SPHN</name>
<evidence type="ECO:0000256" key="1">
    <source>
        <dbReference type="SAM" id="SignalP"/>
    </source>
</evidence>
<reference evidence="2 3" key="1">
    <citation type="submission" date="2022-05" db="EMBL/GenBank/DDBJ databases">
        <title>S8-45 Sphingomonas ultraviolaceadurans.</title>
        <authorList>
            <person name="Liu Y."/>
        </authorList>
    </citation>
    <scope>NUCLEOTIDE SEQUENCE [LARGE SCALE GENOMIC DNA]</scope>
    <source>
        <strain evidence="2 3">S8-45</strain>
    </source>
</reference>